<sequence length="106" mass="11907">MEQIFKGGRYRSSAHSHSLSLATIARTPSSIGKPARFFSWLEYIFNHSKALGKKSARSREGSSTLTMFFIVKSIRSAPHPCFNDEKPSMTFVAYVTTKNENSPIFV</sequence>
<dbReference type="EMBL" id="JAGGLB010000014">
    <property type="protein sequence ID" value="MBP1992692.1"/>
    <property type="molecule type" value="Genomic_DNA"/>
</dbReference>
<name>A0ABS4IYN0_9BACL</name>
<comment type="caution">
    <text evidence="1">The sequence shown here is derived from an EMBL/GenBank/DDBJ whole genome shotgun (WGS) entry which is preliminary data.</text>
</comment>
<organism evidence="1 2">
    <name type="scientific">Paenibacillus eucommiae</name>
    <dbReference type="NCBI Taxonomy" id="1355755"/>
    <lineage>
        <taxon>Bacteria</taxon>
        <taxon>Bacillati</taxon>
        <taxon>Bacillota</taxon>
        <taxon>Bacilli</taxon>
        <taxon>Bacillales</taxon>
        <taxon>Paenibacillaceae</taxon>
        <taxon>Paenibacillus</taxon>
    </lineage>
</organism>
<evidence type="ECO:0000313" key="1">
    <source>
        <dbReference type="EMBL" id="MBP1992692.1"/>
    </source>
</evidence>
<dbReference type="RefSeq" id="WP_209973894.1">
    <property type="nucleotide sequence ID" value="NZ_JAGGLB010000014.1"/>
</dbReference>
<accession>A0ABS4IYN0</accession>
<proteinExistence type="predicted"/>
<dbReference type="Proteomes" id="UP001519287">
    <property type="component" value="Unassembled WGS sequence"/>
</dbReference>
<gene>
    <name evidence="1" type="ORF">J2Z66_004301</name>
</gene>
<keyword evidence="2" id="KW-1185">Reference proteome</keyword>
<evidence type="ECO:0000313" key="2">
    <source>
        <dbReference type="Proteomes" id="UP001519287"/>
    </source>
</evidence>
<reference evidence="1 2" key="1">
    <citation type="submission" date="2021-03" db="EMBL/GenBank/DDBJ databases">
        <title>Genomic Encyclopedia of Type Strains, Phase IV (KMG-IV): sequencing the most valuable type-strain genomes for metagenomic binning, comparative biology and taxonomic classification.</title>
        <authorList>
            <person name="Goeker M."/>
        </authorList>
    </citation>
    <scope>NUCLEOTIDE SEQUENCE [LARGE SCALE GENOMIC DNA]</scope>
    <source>
        <strain evidence="1 2">DSM 26048</strain>
    </source>
</reference>
<protein>
    <submittedName>
        <fullName evidence="1">Uncharacterized protein</fullName>
    </submittedName>
</protein>